<name>A0A1Y1T2X2_9FLAO</name>
<gene>
    <name evidence="1" type="ORF">IIF7_11163</name>
</gene>
<dbReference type="RefSeq" id="WP_084841771.1">
    <property type="nucleotide sequence ID" value="NZ_ARYN01000009.1"/>
</dbReference>
<accession>A0A1Y1T2X2</accession>
<dbReference type="OrthoDB" id="1364137at2"/>
<reference evidence="1 2" key="1">
    <citation type="submission" date="2013-04" db="EMBL/GenBank/DDBJ databases">
        <title>Zunongwangia sp. 22II14-10F7 Genome Sequencing.</title>
        <authorList>
            <person name="Lai Q."/>
            <person name="Shao Z."/>
        </authorList>
    </citation>
    <scope>NUCLEOTIDE SEQUENCE [LARGE SCALE GENOMIC DNA]</scope>
    <source>
        <strain evidence="1 2">22II14-10F7</strain>
    </source>
</reference>
<organism evidence="1 2">
    <name type="scientific">Zunongwangia atlantica 22II14-10F7</name>
    <dbReference type="NCBI Taxonomy" id="1185767"/>
    <lineage>
        <taxon>Bacteria</taxon>
        <taxon>Pseudomonadati</taxon>
        <taxon>Bacteroidota</taxon>
        <taxon>Flavobacteriia</taxon>
        <taxon>Flavobacteriales</taxon>
        <taxon>Flavobacteriaceae</taxon>
        <taxon>Zunongwangia</taxon>
    </lineage>
</organism>
<proteinExistence type="predicted"/>
<dbReference type="AlphaFoldDB" id="A0A1Y1T2X2"/>
<evidence type="ECO:0000313" key="2">
    <source>
        <dbReference type="Proteomes" id="UP000192746"/>
    </source>
</evidence>
<protein>
    <submittedName>
        <fullName evidence="1">Uncharacterized protein</fullName>
    </submittedName>
</protein>
<comment type="caution">
    <text evidence="1">The sequence shown here is derived from an EMBL/GenBank/DDBJ whole genome shotgun (WGS) entry which is preliminary data.</text>
</comment>
<evidence type="ECO:0000313" key="1">
    <source>
        <dbReference type="EMBL" id="ORL45377.1"/>
    </source>
</evidence>
<dbReference type="EMBL" id="ARYN01000009">
    <property type="protein sequence ID" value="ORL45377.1"/>
    <property type="molecule type" value="Genomic_DNA"/>
</dbReference>
<sequence length="107" mass="12717">MKNLESFIERNFNVEETLQLLQSTGSVYFSWGVSKKINFNDGGLLLKVNGWHYKKWVFITLAYNDTYTVRLIDMVEEKVDEIFTNIYFDQLAEVIDERIEKIDGYKF</sequence>
<dbReference type="Proteomes" id="UP000192746">
    <property type="component" value="Unassembled WGS sequence"/>
</dbReference>
<keyword evidence="2" id="KW-1185">Reference proteome</keyword>